<evidence type="ECO:0000313" key="2">
    <source>
        <dbReference type="EMBL" id="KAK3795215.1"/>
    </source>
</evidence>
<gene>
    <name evidence="2" type="ORF">RRG08_056278</name>
</gene>
<accession>A0AAE1AW88</accession>
<feature type="signal peptide" evidence="1">
    <location>
        <begin position="1"/>
        <end position="18"/>
    </location>
</feature>
<protein>
    <recommendedName>
        <fullName evidence="4">Secreted protein</fullName>
    </recommendedName>
</protein>
<dbReference type="EMBL" id="JAWDGP010001077">
    <property type="protein sequence ID" value="KAK3795215.1"/>
    <property type="molecule type" value="Genomic_DNA"/>
</dbReference>
<keyword evidence="3" id="KW-1185">Reference proteome</keyword>
<organism evidence="2 3">
    <name type="scientific">Elysia crispata</name>
    <name type="common">lettuce slug</name>
    <dbReference type="NCBI Taxonomy" id="231223"/>
    <lineage>
        <taxon>Eukaryota</taxon>
        <taxon>Metazoa</taxon>
        <taxon>Spiralia</taxon>
        <taxon>Lophotrochozoa</taxon>
        <taxon>Mollusca</taxon>
        <taxon>Gastropoda</taxon>
        <taxon>Heterobranchia</taxon>
        <taxon>Euthyneura</taxon>
        <taxon>Panpulmonata</taxon>
        <taxon>Sacoglossa</taxon>
        <taxon>Placobranchoidea</taxon>
        <taxon>Plakobranchidae</taxon>
        <taxon>Elysia</taxon>
    </lineage>
</organism>
<keyword evidence="1" id="KW-0732">Signal</keyword>
<dbReference type="Proteomes" id="UP001283361">
    <property type="component" value="Unassembled WGS sequence"/>
</dbReference>
<sequence>MWQSAVVLVSNITIGVLAITEEVSHAISSGALEIHLAQSSSSLVTLDLDRGSECPNKRLDLQRIASVRINSRDRGSECPNKRLDLQRIASVRINSRDRGSECPNKRLDQHTG</sequence>
<proteinExistence type="predicted"/>
<evidence type="ECO:0000256" key="1">
    <source>
        <dbReference type="SAM" id="SignalP"/>
    </source>
</evidence>
<name>A0AAE1AW88_9GAST</name>
<evidence type="ECO:0000313" key="3">
    <source>
        <dbReference type="Proteomes" id="UP001283361"/>
    </source>
</evidence>
<comment type="caution">
    <text evidence="2">The sequence shown here is derived from an EMBL/GenBank/DDBJ whole genome shotgun (WGS) entry which is preliminary data.</text>
</comment>
<feature type="chain" id="PRO_5042041212" description="Secreted protein" evidence="1">
    <location>
        <begin position="19"/>
        <end position="112"/>
    </location>
</feature>
<reference evidence="2" key="1">
    <citation type="journal article" date="2023" name="G3 (Bethesda)">
        <title>A reference genome for the long-term kleptoplast-retaining sea slug Elysia crispata morphotype clarki.</title>
        <authorList>
            <person name="Eastman K.E."/>
            <person name="Pendleton A.L."/>
            <person name="Shaikh M.A."/>
            <person name="Suttiyut T."/>
            <person name="Ogas R."/>
            <person name="Tomko P."/>
            <person name="Gavelis G."/>
            <person name="Widhalm J.R."/>
            <person name="Wisecaver J.H."/>
        </authorList>
    </citation>
    <scope>NUCLEOTIDE SEQUENCE</scope>
    <source>
        <strain evidence="2">ECLA1</strain>
    </source>
</reference>
<evidence type="ECO:0008006" key="4">
    <source>
        <dbReference type="Google" id="ProtNLM"/>
    </source>
</evidence>
<dbReference type="AlphaFoldDB" id="A0AAE1AW88"/>